<evidence type="ECO:0000313" key="9">
    <source>
        <dbReference type="RefSeq" id="XP_015271665.1"/>
    </source>
</evidence>
<gene>
    <name evidence="9" type="primary">EFCAB7</name>
</gene>
<dbReference type="PROSITE" id="PS00018">
    <property type="entry name" value="EF_HAND_1"/>
    <property type="match status" value="1"/>
</dbReference>
<comment type="subcellular location">
    <subcellularLocation>
        <location evidence="1">Membrane</location>
    </subcellularLocation>
</comment>
<evidence type="ECO:0000256" key="5">
    <source>
        <dbReference type="ARBA" id="ARBA00023136"/>
    </source>
</evidence>
<evidence type="ECO:0000256" key="4">
    <source>
        <dbReference type="ARBA" id="ARBA00022837"/>
    </source>
</evidence>
<keyword evidence="2" id="KW-0479">Metal-binding</keyword>
<feature type="domain" description="EF-hand" evidence="7">
    <location>
        <begin position="102"/>
        <end position="137"/>
    </location>
</feature>
<dbReference type="Pfam" id="PF13202">
    <property type="entry name" value="EF-hand_5"/>
    <property type="match status" value="1"/>
</dbReference>
<dbReference type="Proteomes" id="UP000694871">
    <property type="component" value="Unplaced"/>
</dbReference>
<evidence type="ECO:0000313" key="8">
    <source>
        <dbReference type="Proteomes" id="UP000694871"/>
    </source>
</evidence>
<dbReference type="InterPro" id="IPR011992">
    <property type="entry name" value="EF-hand-dom_pair"/>
</dbReference>
<dbReference type="InterPro" id="IPR018247">
    <property type="entry name" value="EF_Hand_1_Ca_BS"/>
</dbReference>
<dbReference type="PANTHER" id="PTHR46819">
    <property type="entry name" value="EF-HAND CALCIUM-BINDING DOMAIN-CONTAINING PROTEIN 7"/>
    <property type="match status" value="1"/>
</dbReference>
<protein>
    <submittedName>
        <fullName evidence="9">EF-hand calcium-binding domain-containing protein 7</fullName>
    </submittedName>
</protein>
<dbReference type="GeneID" id="107114629"/>
<dbReference type="SMART" id="SM00054">
    <property type="entry name" value="EFh"/>
    <property type="match status" value="2"/>
</dbReference>
<dbReference type="CDD" id="cd00051">
    <property type="entry name" value="EFh"/>
    <property type="match status" value="1"/>
</dbReference>
<evidence type="ECO:0000259" key="7">
    <source>
        <dbReference type="PROSITE" id="PS50222"/>
    </source>
</evidence>
<dbReference type="InterPro" id="IPR052266">
    <property type="entry name" value="Miro-EF-hand_domain"/>
</dbReference>
<keyword evidence="5" id="KW-0472">Membrane</keyword>
<name>A0ABM1KD78_GEKJA</name>
<evidence type="ECO:0000256" key="2">
    <source>
        <dbReference type="ARBA" id="ARBA00022723"/>
    </source>
</evidence>
<dbReference type="RefSeq" id="XP_015271665.1">
    <property type="nucleotide sequence ID" value="XM_015416179.1"/>
</dbReference>
<accession>A0ABM1KD78</accession>
<dbReference type="PANTHER" id="PTHR46819:SF1">
    <property type="entry name" value="EF-HAND CALCIUM-BINDING DOMAIN-CONTAINING PROTEIN 7"/>
    <property type="match status" value="1"/>
</dbReference>
<dbReference type="InterPro" id="IPR002048">
    <property type="entry name" value="EF_hand_dom"/>
</dbReference>
<keyword evidence="3" id="KW-0677">Repeat</keyword>
<feature type="domain" description="EF-hand" evidence="7">
    <location>
        <begin position="396"/>
        <end position="431"/>
    </location>
</feature>
<dbReference type="Pfam" id="PF13499">
    <property type="entry name" value="EF-hand_7"/>
    <property type="match status" value="1"/>
</dbReference>
<keyword evidence="8" id="KW-1185">Reference proteome</keyword>
<feature type="region of interest" description="Disordered" evidence="6">
    <location>
        <begin position="199"/>
        <end position="225"/>
    </location>
</feature>
<organism evidence="8 9">
    <name type="scientific">Gekko japonicus</name>
    <name type="common">Schlegel's Japanese gecko</name>
    <dbReference type="NCBI Taxonomy" id="146911"/>
    <lineage>
        <taxon>Eukaryota</taxon>
        <taxon>Metazoa</taxon>
        <taxon>Chordata</taxon>
        <taxon>Craniata</taxon>
        <taxon>Vertebrata</taxon>
        <taxon>Euteleostomi</taxon>
        <taxon>Lepidosauria</taxon>
        <taxon>Squamata</taxon>
        <taxon>Bifurcata</taxon>
        <taxon>Gekkota</taxon>
        <taxon>Gekkonidae</taxon>
        <taxon>Gekkoninae</taxon>
        <taxon>Gekko</taxon>
    </lineage>
</organism>
<feature type="compositionally biased region" description="Basic and acidic residues" evidence="6">
    <location>
        <begin position="201"/>
        <end position="212"/>
    </location>
</feature>
<proteinExistence type="predicted"/>
<dbReference type="PROSITE" id="PS50222">
    <property type="entry name" value="EF_HAND_2"/>
    <property type="match status" value="2"/>
</dbReference>
<evidence type="ECO:0000256" key="6">
    <source>
        <dbReference type="SAM" id="MobiDB-lite"/>
    </source>
</evidence>
<reference evidence="9" key="1">
    <citation type="submission" date="2025-08" db="UniProtKB">
        <authorList>
            <consortium name="RefSeq"/>
        </authorList>
    </citation>
    <scope>IDENTIFICATION</scope>
</reference>
<sequence>MASGQKSNASSCSEQAAASESSQVKRSHNYEEEIFYRNCRAAYLAIFKSSLENIKSKEQLCLVLQQAGRNPSWQTVNKYWTFQTTSLNFDDFCFILKKEPPVQKTELLKTFAKMDANNDGYILHGELRNVLTTKGEKMTLDEVNTITELTEVNNDGKFYYYKFCKSYMATNEQCLKNAVEKLEVDSKLKCQQFGNQIEISPDSKPKTERKTETTPALKGGPCKSSLQPSLAPSCKISVTSTISMGASSNKKSKLIEPNAVKEWHCTYSKGCFYLEDNNDIVSHKYKLFLPQRSTVCITIKPVCFSQMEGKCSPWLAVDSALYILKENETEEKLNVVNFTELRNKETFGWRGELGAGVYWIIPFTTGCRFKKMKKQIAKEAKLIYEDGNGCLALTKEFRAALSEIFEMIDLDGNGFLSLEEYNFFEMRTCGETCDEEAWVICKQNFETKNNELTKQGFMDLNLMEASDRGGDLSDLWITLMSMGYNKAMELTEACPFSIHIYAEKCKPKIKPICLETSGGQLNKAICMNVVNKGDAKSMDNSENIITYTYRSDARITSVIENKTEGKTIIHINNEKSKNCVNNRGLNAFAVEVAPRSMMVCQHVMPLNEEEEWIYNCVYSILS</sequence>
<keyword evidence="4" id="KW-0106">Calcium</keyword>
<evidence type="ECO:0000256" key="1">
    <source>
        <dbReference type="ARBA" id="ARBA00004370"/>
    </source>
</evidence>
<dbReference type="SUPFAM" id="SSF47473">
    <property type="entry name" value="EF-hand"/>
    <property type="match status" value="2"/>
</dbReference>
<evidence type="ECO:0000256" key="3">
    <source>
        <dbReference type="ARBA" id="ARBA00022737"/>
    </source>
</evidence>
<dbReference type="Gene3D" id="1.10.238.10">
    <property type="entry name" value="EF-hand"/>
    <property type="match status" value="2"/>
</dbReference>